<name>F4Q1G0_CACFS</name>
<dbReference type="SUPFAM" id="SSF81296">
    <property type="entry name" value="E set domains"/>
    <property type="match status" value="3"/>
</dbReference>
<dbReference type="Gene3D" id="3.10.100.10">
    <property type="entry name" value="Mannose-Binding Protein A, subunit A"/>
    <property type="match status" value="1"/>
</dbReference>
<dbReference type="InterPro" id="IPR002909">
    <property type="entry name" value="IPT_dom"/>
</dbReference>
<dbReference type="InterPro" id="IPR014756">
    <property type="entry name" value="Ig_E-set"/>
</dbReference>
<organism evidence="5 6">
    <name type="scientific">Cavenderia fasciculata</name>
    <name type="common">Slime mold</name>
    <name type="synonym">Dictyostelium fasciculatum</name>
    <dbReference type="NCBI Taxonomy" id="261658"/>
    <lineage>
        <taxon>Eukaryota</taxon>
        <taxon>Amoebozoa</taxon>
        <taxon>Evosea</taxon>
        <taxon>Eumycetozoa</taxon>
        <taxon>Dictyostelia</taxon>
        <taxon>Acytosteliales</taxon>
        <taxon>Cavenderiaceae</taxon>
        <taxon>Cavenderia</taxon>
    </lineage>
</organism>
<keyword evidence="3" id="KW-0732">Signal</keyword>
<dbReference type="GeneID" id="14870310"/>
<evidence type="ECO:0000256" key="1">
    <source>
        <dbReference type="ARBA" id="ARBA00023180"/>
    </source>
</evidence>
<feature type="domain" description="IPT/TIG" evidence="4">
    <location>
        <begin position="981"/>
        <end position="1052"/>
    </location>
</feature>
<evidence type="ECO:0000259" key="4">
    <source>
        <dbReference type="Pfam" id="PF01833"/>
    </source>
</evidence>
<feature type="domain" description="IPT/TIG" evidence="4">
    <location>
        <begin position="889"/>
        <end position="974"/>
    </location>
</feature>
<evidence type="ECO:0000256" key="3">
    <source>
        <dbReference type="SAM" id="SignalP"/>
    </source>
</evidence>
<keyword evidence="2" id="KW-0472">Membrane</keyword>
<dbReference type="OrthoDB" id="20973at2759"/>
<keyword evidence="2" id="KW-1133">Transmembrane helix</keyword>
<dbReference type="InterPro" id="IPR016187">
    <property type="entry name" value="CTDL_fold"/>
</dbReference>
<dbReference type="InterPro" id="IPR002049">
    <property type="entry name" value="LE_dom"/>
</dbReference>
<proteinExistence type="predicted"/>
<dbReference type="InterPro" id="IPR016186">
    <property type="entry name" value="C-type_lectin-like/link_sf"/>
</dbReference>
<dbReference type="RefSeq" id="XP_004366565.1">
    <property type="nucleotide sequence ID" value="XM_004366508.1"/>
</dbReference>
<accession>F4Q1G0</accession>
<feature type="chain" id="PRO_5003319823" description="IPT/TIG domain-containing protein" evidence="3">
    <location>
        <begin position="25"/>
        <end position="2391"/>
    </location>
</feature>
<keyword evidence="1" id="KW-0325">Glycoprotein</keyword>
<dbReference type="Gene3D" id="2.10.25.10">
    <property type="entry name" value="Laminin"/>
    <property type="match status" value="1"/>
</dbReference>
<evidence type="ECO:0000313" key="5">
    <source>
        <dbReference type="EMBL" id="EGG18661.1"/>
    </source>
</evidence>
<dbReference type="PANTHER" id="PTHR31341">
    <property type="entry name" value="IPT/TIG DOMAIN-CONTAINING PROTEIN-RELATED-RELATED"/>
    <property type="match status" value="1"/>
</dbReference>
<dbReference type="OMA" id="PHRSFTC"/>
<keyword evidence="6" id="KW-1185">Reference proteome</keyword>
<protein>
    <recommendedName>
        <fullName evidence="4">IPT/TIG domain-containing protein</fullName>
    </recommendedName>
</protein>
<dbReference type="Gene3D" id="2.60.40.10">
    <property type="entry name" value="Immunoglobulins"/>
    <property type="match status" value="3"/>
</dbReference>
<dbReference type="Proteomes" id="UP000007797">
    <property type="component" value="Unassembled WGS sequence"/>
</dbReference>
<gene>
    <name evidence="5" type="ORF">DFA_04156</name>
</gene>
<dbReference type="CDD" id="cd00603">
    <property type="entry name" value="IPT_PCSR"/>
    <property type="match status" value="1"/>
</dbReference>
<evidence type="ECO:0000313" key="6">
    <source>
        <dbReference type="Proteomes" id="UP000007797"/>
    </source>
</evidence>
<feature type="transmembrane region" description="Helical" evidence="2">
    <location>
        <begin position="2345"/>
        <end position="2367"/>
    </location>
</feature>
<dbReference type="KEGG" id="dfa:DFA_04156"/>
<evidence type="ECO:0000256" key="2">
    <source>
        <dbReference type="SAM" id="Phobius"/>
    </source>
</evidence>
<reference evidence="6" key="1">
    <citation type="journal article" date="2011" name="Genome Res.">
        <title>Phylogeny-wide analysis of social amoeba genomes highlights ancient origins for complex intercellular communication.</title>
        <authorList>
            <person name="Heidel A.J."/>
            <person name="Lawal H.M."/>
            <person name="Felder M."/>
            <person name="Schilde C."/>
            <person name="Helps N.R."/>
            <person name="Tunggal B."/>
            <person name="Rivero F."/>
            <person name="John U."/>
            <person name="Schleicher M."/>
            <person name="Eichinger L."/>
            <person name="Platzer M."/>
            <person name="Noegel A.A."/>
            <person name="Schaap P."/>
            <person name="Gloeckner G."/>
        </authorList>
    </citation>
    <scope>NUCLEOTIDE SEQUENCE [LARGE SCALE GENOMIC DNA]</scope>
    <source>
        <strain evidence="6">SH3</strain>
    </source>
</reference>
<feature type="signal peptide" evidence="3">
    <location>
        <begin position="1"/>
        <end position="24"/>
    </location>
</feature>
<dbReference type="InterPro" id="IPR052014">
    <property type="entry name" value="Dictyostelium_Tiger"/>
</dbReference>
<keyword evidence="2" id="KW-0812">Transmembrane</keyword>
<dbReference type="InterPro" id="IPR013783">
    <property type="entry name" value="Ig-like_fold"/>
</dbReference>
<dbReference type="EMBL" id="GL883018">
    <property type="protein sequence ID" value="EGG18661.1"/>
    <property type="molecule type" value="Genomic_DNA"/>
</dbReference>
<sequence length="2391" mass="256551">MMVMMKTIFVFLILFNTISIIVQSQQIENTVNGHKYQLFLTNPPLSWPDAQAEAVLKGGYLATVTTQQEAQFIEDNLLPHANSISDKSITKWEAGPEKGLNIYNRKTNKCLSYCRWLPGQPDSDPFGNSTEAFVHYWNGKYWNDVIYNWPAITGYIVEWGGELDPIIVPTETEIGSITVMNMVGFNMAATTIVFENSTAGDTPFTCVLTTSTADTITCTTRSTRGIYDIKISDGTKTFNFKRYTVLQPTITSVILPVQVTGGSIVTVNGLSFGSVASDISMKLSTKDVICHGIVMLVPHRSFTCMLAATIYADWNTGSVPIVIQSASISVANVLRLNQTRFGVYYNSKLLQWSGNAQQVNLMRNYFITEGLTSDVFSPLDLIDYPTIRNIQGGNIVLPVQRQANGYTLLTGPNAGQTLITFSPLSCNANYLPNCGTVSPNVLTATQWQNLVLIVADYSIDVAINAVQYIRFNIPTAAPLFLSTSSWTLPTTGGWIQMNVGNMKLTSSNYMVSWGGVQIASSIVPFTNNQTIGLFVPPGTGASKALTVTVDGQTTPATPSNTLAFVVPSLNSISQGNSSGGPITAGGLNFGTDKNVITATITNTDGSNAYTVNADVILNAHSSVQFTVQPGYGSRRIYLTVNGQVSNTIAYRYVNPSLISYTQTGRAVTLNVLDVGTNVGLLSVTFGSTVMTGVTIPALGQITFTPPDNAVNAFITFTYDGLTSSSNTIELVPVLVSTTNVLAGSPINLVGYYFSGSFVVSIANYNIQFGQVTIVDSQHATVTTLSTYQGIRTNLNVSTSRGVSNSLPFSFGPVIFTGTGDPSRAGHVSISGNNFDTDTIVTINSVDYTPQYESNTKLVITNLANETTAGYISARSSGVSSTEMVFLLFPIMTSVTPLRLPTTGGRVTITGYFFNFRDSENNPMTVVVNVGTFNCLNPTQGINNQILYCNLNPGTGGNLRVSVSINGLPAAQSTFRIGYDLPVISSVSQTIDNPDVIIIQGNNFGTSNTSTDLIIKLATVTLTPCLFTVAHTTIQCNLLPTSASGPLAITVKSQASLQPFPVALHPVLSTVSSQSSLGGMITIQGKYLTVATENLDTLTTMVAIDNVYCSDSKFEGGIATCNVTQEQASGSNSPVVKVKINGAESFNGLNYQYLEPLFGVAQTIDNLIFEGENLGSTGTVQLDNQVLSCQWTIIHSMINCTLQLTSVNGILSLSVNGFTSNVDFKLRPIISSIQSTPTIGGTTIVTGKYFNSPTLSVKIGSTICSTPTIESSTTISCRTAVGIPTDSVAIVSADSVNSNMIQFNYIAPTLQSAIQLNLNQIQLIGINFGSSVVNTITVLSNDIPLVCYASNESPVFCNITKSQLNGNIQISRDRFSSPPIEFNIYPFITQVSSTSTIGGPITIDGTYLHLNRFNQSNTIVSIKVGNLDCINPTSTGPDGTQLTCQLQSGSGSNLRVAVTIDELPSIGDVFFNFGLPNIQSVSQNNQTYETIVISGENFGSNISNVIVTLSNQLLSCQLTIDNIELTCLLLSTSKSGTILVQVENQLSSAYPLALHSILSNLTSQSSNGGIVTISGQYLGIQDIYSTNLTITIGDQICQQPSSLLNQVSCIVTKDQLQSTIIPQFQVYINGNSSINTLPFVYSEPIILEYQQKGRELILNGSSLGLDIGSINIALIDETLICQLQTLNEIVSCLLTDNSMNGQLTYKVNGYTITEEIVLVPAISNISSTPTTGGEAIITGIFLGSFNSGDQILIGSSECKTPTPIDNSKISCQVASGILDGSLVTVTIDNKQTSDLVYFNYLAPTLSSAGILHINDSISFSGSNFGTNANDNILVYQNDILLENCHRNDDTNINCTINLDQLNAKISIGRNNINSTNSIDLTLMPSIQTTSIVPVLGGQLSITGSFLNLVRLDGSPTTISIQSGSRTCQLDLNLSTKNQFICLMSSGSHGENNQMTLTIDGKETIGYYSTIAPTIQQVTSVEYSVGGLVTLYGQEFVEPINSILIGGVACTNPTLLELGKKVTCQFDGSADRGDGKTGLGVVIDCSGLISPMANVFIYSDNQGCLCSSPNGICQSGVCQCNPGYYGINCELKEIIDPQPPTITNPSDGSFGNYSVHLTHIRELGDDGVPIVSLPISSVQWNQTSENSGIFVGKINGEDGFTITITNTIAQQDGTNILFAGETIVLSKNTLKHSIQLDGWRFRDNNNTSTLQLVYDISSPLESIVHGDCQTVYQVNKTLQNNENDIRWVSLNLVNSNFIGRFSNRYIVDQGMIKIGSTSILGATDTIYDETYYLVSNITYQSLNHFVVAMNIPRHNITSIVDPSFSLVIGSAEPIESTCSTSSSSKSLWWIALVAVGGAGIAGASAFFGYKYWKKRSVQAKTNVRLDQLRNNFK</sequence>
<dbReference type="Pfam" id="PF01833">
    <property type="entry name" value="TIG"/>
    <property type="match status" value="3"/>
</dbReference>
<dbReference type="CDD" id="cd00055">
    <property type="entry name" value="EGF_Lam"/>
    <property type="match status" value="1"/>
</dbReference>
<feature type="domain" description="IPT/TIG" evidence="4">
    <location>
        <begin position="1385"/>
        <end position="1461"/>
    </location>
</feature>
<dbReference type="SUPFAM" id="SSF56436">
    <property type="entry name" value="C-type lectin-like"/>
    <property type="match status" value="1"/>
</dbReference>